<gene>
    <name evidence="7" type="ORF">GGQ80_002139</name>
</gene>
<dbReference type="EMBL" id="JACIEV010000005">
    <property type="protein sequence ID" value="MBB4154229.1"/>
    <property type="molecule type" value="Genomic_DNA"/>
</dbReference>
<keyword evidence="3" id="KW-0808">Transferase</keyword>
<evidence type="ECO:0000256" key="1">
    <source>
        <dbReference type="ARBA" id="ARBA00000085"/>
    </source>
</evidence>
<dbReference type="Gene3D" id="1.10.287.130">
    <property type="match status" value="1"/>
</dbReference>
<evidence type="ECO:0000256" key="5">
    <source>
        <dbReference type="SAM" id="MobiDB-lite"/>
    </source>
</evidence>
<dbReference type="PANTHER" id="PTHR43047">
    <property type="entry name" value="TWO-COMPONENT HISTIDINE PROTEIN KINASE"/>
    <property type="match status" value="1"/>
</dbReference>
<dbReference type="EC" id="2.7.13.3" evidence="2"/>
<dbReference type="Pfam" id="PF00512">
    <property type="entry name" value="HisKA"/>
    <property type="match status" value="1"/>
</dbReference>
<sequence>MRFDDSLKTVLAGESATGVGASATWRQLVDLLGRGRARADEPTIARLRLLRQAVPTNVRAASARALAFAAPGPELVGLFAEDELAIAAPVLRTAKLLAVDWIAMLPRLNPEGRSVLRHRRDLPEEVMRALDAFGPTDFVLPWDGGDTANDDAPAAPPAAPPAPEPDAPTPGVGDAAVNYAVPPPPADTPLADTSFVALGDIARSLPFVDKALRQAEQVESPQPGAQGGYVIADLVARIDAFNRARDAGPRERETAPTAATGFTFETDAAGVIRRVDGVAPGPLVGVSIAYGGAQGVVRVDAAMNGALRQRARFGHARIDVGGWSDAAGSWRVAGEPMFDERTGRFLGFRAAARRPRIEEGAEPAPRQGASDAIRELVHELRTPTNAIAGFAELIEAQLLGPVPLHYRHHAATIREQAMLLIGAIDDLDTAARIEGRALDLRVTEVPLATMLQRLADELAPLAQNRGVEVMVDVDPALTLYVDERAGERLFARMLSLAIGGTSGMLRVAASTGDGVATISLPAPATGSDEEAGSLLGSEFTLRLARNLAAELGGTLTIAGDRLVVTLPATPRNAVAG</sequence>
<feature type="region of interest" description="Disordered" evidence="5">
    <location>
        <begin position="142"/>
        <end position="173"/>
    </location>
</feature>
<dbReference type="AlphaFoldDB" id="A0A840F961"/>
<feature type="domain" description="Histidine kinase" evidence="6">
    <location>
        <begin position="375"/>
        <end position="570"/>
    </location>
</feature>
<keyword evidence="4 7" id="KW-0418">Kinase</keyword>
<dbReference type="SUPFAM" id="SSF55874">
    <property type="entry name" value="ATPase domain of HSP90 chaperone/DNA topoisomerase II/histidine kinase"/>
    <property type="match status" value="1"/>
</dbReference>
<dbReference type="GO" id="GO:0000155">
    <property type="term" value="F:phosphorelay sensor kinase activity"/>
    <property type="evidence" value="ECO:0007669"/>
    <property type="project" value="InterPro"/>
</dbReference>
<evidence type="ECO:0000256" key="4">
    <source>
        <dbReference type="ARBA" id="ARBA00022777"/>
    </source>
</evidence>
<dbReference type="SUPFAM" id="SSF47384">
    <property type="entry name" value="Homodimeric domain of signal transducing histidine kinase"/>
    <property type="match status" value="1"/>
</dbReference>
<dbReference type="InterPro" id="IPR036890">
    <property type="entry name" value="HATPase_C_sf"/>
</dbReference>
<dbReference type="SMART" id="SM00388">
    <property type="entry name" value="HisKA"/>
    <property type="match status" value="1"/>
</dbReference>
<evidence type="ECO:0000256" key="2">
    <source>
        <dbReference type="ARBA" id="ARBA00012438"/>
    </source>
</evidence>
<keyword evidence="8" id="KW-1185">Reference proteome</keyword>
<accession>A0A840F961</accession>
<reference evidence="7 8" key="1">
    <citation type="submission" date="2020-08" db="EMBL/GenBank/DDBJ databases">
        <title>Genomic Encyclopedia of Type Strains, Phase IV (KMG-IV): sequencing the most valuable type-strain genomes for metagenomic binning, comparative biology and taxonomic classification.</title>
        <authorList>
            <person name="Goeker M."/>
        </authorList>
    </citation>
    <scope>NUCLEOTIDE SEQUENCE [LARGE SCALE GENOMIC DNA]</scope>
    <source>
        <strain evidence="7 8">YC6723</strain>
    </source>
</reference>
<dbReference type="RefSeq" id="WP_183984541.1">
    <property type="nucleotide sequence ID" value="NZ_JACIEV010000005.1"/>
</dbReference>
<comment type="catalytic activity">
    <reaction evidence="1">
        <text>ATP + protein L-histidine = ADP + protein N-phospho-L-histidine.</text>
        <dbReference type="EC" id="2.7.13.3"/>
    </reaction>
</comment>
<evidence type="ECO:0000313" key="7">
    <source>
        <dbReference type="EMBL" id="MBB4154229.1"/>
    </source>
</evidence>
<organism evidence="7 8">
    <name type="scientific">Sphingomonas jinjuensis</name>
    <dbReference type="NCBI Taxonomy" id="535907"/>
    <lineage>
        <taxon>Bacteria</taxon>
        <taxon>Pseudomonadati</taxon>
        <taxon>Pseudomonadota</taxon>
        <taxon>Alphaproteobacteria</taxon>
        <taxon>Sphingomonadales</taxon>
        <taxon>Sphingomonadaceae</taxon>
        <taxon>Sphingomonas</taxon>
    </lineage>
</organism>
<evidence type="ECO:0000256" key="3">
    <source>
        <dbReference type="ARBA" id="ARBA00022679"/>
    </source>
</evidence>
<proteinExistence type="predicted"/>
<dbReference type="PROSITE" id="PS50109">
    <property type="entry name" value="HIS_KIN"/>
    <property type="match status" value="1"/>
</dbReference>
<evidence type="ECO:0000313" key="8">
    <source>
        <dbReference type="Proteomes" id="UP000529795"/>
    </source>
</evidence>
<dbReference type="CDD" id="cd00082">
    <property type="entry name" value="HisKA"/>
    <property type="match status" value="1"/>
</dbReference>
<dbReference type="Proteomes" id="UP000529795">
    <property type="component" value="Unassembled WGS sequence"/>
</dbReference>
<protein>
    <recommendedName>
        <fullName evidence="2">histidine kinase</fullName>
        <ecNumber evidence="2">2.7.13.3</ecNumber>
    </recommendedName>
</protein>
<name>A0A840F961_9SPHN</name>
<dbReference type="InterPro" id="IPR005467">
    <property type="entry name" value="His_kinase_dom"/>
</dbReference>
<comment type="caution">
    <text evidence="7">The sequence shown here is derived from an EMBL/GenBank/DDBJ whole genome shotgun (WGS) entry which is preliminary data.</text>
</comment>
<feature type="compositionally biased region" description="Pro residues" evidence="5">
    <location>
        <begin position="154"/>
        <end position="168"/>
    </location>
</feature>
<dbReference type="InterPro" id="IPR036097">
    <property type="entry name" value="HisK_dim/P_sf"/>
</dbReference>
<dbReference type="InterPro" id="IPR003661">
    <property type="entry name" value="HisK_dim/P_dom"/>
</dbReference>
<evidence type="ECO:0000259" key="6">
    <source>
        <dbReference type="PROSITE" id="PS50109"/>
    </source>
</evidence>